<feature type="non-terminal residue" evidence="2">
    <location>
        <position position="48"/>
    </location>
</feature>
<evidence type="ECO:0000256" key="1">
    <source>
        <dbReference type="SAM" id="Phobius"/>
    </source>
</evidence>
<keyword evidence="1" id="KW-1133">Transmembrane helix</keyword>
<evidence type="ECO:0000313" key="3">
    <source>
        <dbReference type="Proteomes" id="UP000054359"/>
    </source>
</evidence>
<keyword evidence="1" id="KW-0472">Membrane</keyword>
<dbReference type="AlphaFoldDB" id="A0A087TSJ1"/>
<organism evidence="2 3">
    <name type="scientific">Stegodyphus mimosarum</name>
    <name type="common">African social velvet spider</name>
    <dbReference type="NCBI Taxonomy" id="407821"/>
    <lineage>
        <taxon>Eukaryota</taxon>
        <taxon>Metazoa</taxon>
        <taxon>Ecdysozoa</taxon>
        <taxon>Arthropoda</taxon>
        <taxon>Chelicerata</taxon>
        <taxon>Arachnida</taxon>
        <taxon>Araneae</taxon>
        <taxon>Araneomorphae</taxon>
        <taxon>Entelegynae</taxon>
        <taxon>Eresoidea</taxon>
        <taxon>Eresidae</taxon>
        <taxon>Stegodyphus</taxon>
    </lineage>
</organism>
<proteinExistence type="predicted"/>
<dbReference type="EMBL" id="KK116543">
    <property type="protein sequence ID" value="KFM68080.1"/>
    <property type="molecule type" value="Genomic_DNA"/>
</dbReference>
<sequence length="48" mass="5579">GEHEKSEKPSLTFKLSTSQLLAGRLFSSHFSFFFILLLSKRYYEYSSA</sequence>
<evidence type="ECO:0000313" key="2">
    <source>
        <dbReference type="EMBL" id="KFM68080.1"/>
    </source>
</evidence>
<accession>A0A087TSJ1</accession>
<protein>
    <submittedName>
        <fullName evidence="2">Uncharacterized protein</fullName>
    </submittedName>
</protein>
<feature type="non-terminal residue" evidence="2">
    <location>
        <position position="1"/>
    </location>
</feature>
<keyword evidence="1" id="KW-0812">Transmembrane</keyword>
<keyword evidence="3" id="KW-1185">Reference proteome</keyword>
<feature type="transmembrane region" description="Helical" evidence="1">
    <location>
        <begin position="20"/>
        <end position="38"/>
    </location>
</feature>
<gene>
    <name evidence="2" type="ORF">X975_22892</name>
</gene>
<reference evidence="2 3" key="1">
    <citation type="submission" date="2013-11" db="EMBL/GenBank/DDBJ databases">
        <title>Genome sequencing of Stegodyphus mimosarum.</title>
        <authorList>
            <person name="Bechsgaard J."/>
        </authorList>
    </citation>
    <scope>NUCLEOTIDE SEQUENCE [LARGE SCALE GENOMIC DNA]</scope>
</reference>
<name>A0A087TSJ1_STEMI</name>
<dbReference type="Proteomes" id="UP000054359">
    <property type="component" value="Unassembled WGS sequence"/>
</dbReference>